<reference evidence="1" key="1">
    <citation type="submission" date="2021-12" db="EMBL/GenBank/DDBJ databases">
        <authorList>
            <person name="Zaccaron A."/>
            <person name="Stergiopoulos I."/>
        </authorList>
    </citation>
    <scope>NUCLEOTIDE SEQUENCE</scope>
    <source>
        <strain evidence="1">Race5_Kim</strain>
    </source>
</reference>
<evidence type="ECO:0000313" key="2">
    <source>
        <dbReference type="Proteomes" id="UP000756132"/>
    </source>
</evidence>
<sequence>MSDVWAYAYIGDEKAIARAIEATILDTCIRINNRDFDLPTDIDANGWTRFSNDFVYSPEYQPILAQDSRLAVEELERKGAKNLIELFRAMTVAYPEYRLVPIDYNTQVHEKAAWAESYVTIETTGLGDVTRQSVGVFEWKRDKAKRWWITRYHGMAGMAGD</sequence>
<proteinExistence type="predicted"/>
<dbReference type="KEGG" id="ffu:CLAFUR5_04707"/>
<organism evidence="1 2">
    <name type="scientific">Passalora fulva</name>
    <name type="common">Tomato leaf mold</name>
    <name type="synonym">Cladosporium fulvum</name>
    <dbReference type="NCBI Taxonomy" id="5499"/>
    <lineage>
        <taxon>Eukaryota</taxon>
        <taxon>Fungi</taxon>
        <taxon>Dikarya</taxon>
        <taxon>Ascomycota</taxon>
        <taxon>Pezizomycotina</taxon>
        <taxon>Dothideomycetes</taxon>
        <taxon>Dothideomycetidae</taxon>
        <taxon>Mycosphaerellales</taxon>
        <taxon>Mycosphaerellaceae</taxon>
        <taxon>Fulvia</taxon>
    </lineage>
</organism>
<reference evidence="1" key="2">
    <citation type="journal article" date="2022" name="Microb. Genom.">
        <title>A chromosome-scale genome assembly of the tomato pathogen Cladosporium fulvum reveals a compartmentalized genome architecture and the presence of a dispensable chromosome.</title>
        <authorList>
            <person name="Zaccaron A.Z."/>
            <person name="Chen L.H."/>
            <person name="Samaras A."/>
            <person name="Stergiopoulos I."/>
        </authorList>
    </citation>
    <scope>NUCLEOTIDE SEQUENCE</scope>
    <source>
        <strain evidence="1">Race5_Kim</strain>
    </source>
</reference>
<dbReference type="SUPFAM" id="SSF54427">
    <property type="entry name" value="NTF2-like"/>
    <property type="match status" value="1"/>
</dbReference>
<accession>A0A9Q8LEQ3</accession>
<dbReference type="EMBL" id="CP090166">
    <property type="protein sequence ID" value="UJO16176.1"/>
    <property type="molecule type" value="Genomic_DNA"/>
</dbReference>
<dbReference type="AlphaFoldDB" id="A0A9Q8LEQ3"/>
<dbReference type="GeneID" id="71984585"/>
<evidence type="ECO:0000313" key="1">
    <source>
        <dbReference type="EMBL" id="UJO16176.1"/>
    </source>
</evidence>
<protein>
    <submittedName>
        <fullName evidence="1">Uncharacterized protein</fullName>
    </submittedName>
</protein>
<dbReference type="InterPro" id="IPR032710">
    <property type="entry name" value="NTF2-like_dom_sf"/>
</dbReference>
<gene>
    <name evidence="1" type="ORF">CLAFUR5_04707</name>
</gene>
<keyword evidence="2" id="KW-1185">Reference proteome</keyword>
<dbReference type="RefSeq" id="XP_047760542.1">
    <property type="nucleotide sequence ID" value="XM_047903855.1"/>
</dbReference>
<dbReference type="OrthoDB" id="3621521at2759"/>
<name>A0A9Q8LEQ3_PASFU</name>
<dbReference type="Proteomes" id="UP000756132">
    <property type="component" value="Chromosome 4"/>
</dbReference>